<organism evidence="1 2">
    <name type="scientific">Punctularia strigosozonata (strain HHB-11173)</name>
    <name type="common">White-rot fungus</name>
    <dbReference type="NCBI Taxonomy" id="741275"/>
    <lineage>
        <taxon>Eukaryota</taxon>
        <taxon>Fungi</taxon>
        <taxon>Dikarya</taxon>
        <taxon>Basidiomycota</taxon>
        <taxon>Agaricomycotina</taxon>
        <taxon>Agaricomycetes</taxon>
        <taxon>Corticiales</taxon>
        <taxon>Punctulariaceae</taxon>
        <taxon>Punctularia</taxon>
    </lineage>
</organism>
<dbReference type="GeneID" id="18880028"/>
<keyword evidence="2" id="KW-1185">Reference proteome</keyword>
<dbReference type="RefSeq" id="XP_007387972.1">
    <property type="nucleotide sequence ID" value="XM_007387910.1"/>
</dbReference>
<reference evidence="2" key="1">
    <citation type="journal article" date="2012" name="Science">
        <title>The Paleozoic origin of enzymatic lignin decomposition reconstructed from 31 fungal genomes.</title>
        <authorList>
            <person name="Floudas D."/>
            <person name="Binder M."/>
            <person name="Riley R."/>
            <person name="Barry K."/>
            <person name="Blanchette R.A."/>
            <person name="Henrissat B."/>
            <person name="Martinez A.T."/>
            <person name="Otillar R."/>
            <person name="Spatafora J.W."/>
            <person name="Yadav J.S."/>
            <person name="Aerts A."/>
            <person name="Benoit I."/>
            <person name="Boyd A."/>
            <person name="Carlson A."/>
            <person name="Copeland A."/>
            <person name="Coutinho P.M."/>
            <person name="de Vries R.P."/>
            <person name="Ferreira P."/>
            <person name="Findley K."/>
            <person name="Foster B."/>
            <person name="Gaskell J."/>
            <person name="Glotzer D."/>
            <person name="Gorecki P."/>
            <person name="Heitman J."/>
            <person name="Hesse C."/>
            <person name="Hori C."/>
            <person name="Igarashi K."/>
            <person name="Jurgens J.A."/>
            <person name="Kallen N."/>
            <person name="Kersten P."/>
            <person name="Kohler A."/>
            <person name="Kuees U."/>
            <person name="Kumar T.K.A."/>
            <person name="Kuo A."/>
            <person name="LaButti K."/>
            <person name="Larrondo L.F."/>
            <person name="Lindquist E."/>
            <person name="Ling A."/>
            <person name="Lombard V."/>
            <person name="Lucas S."/>
            <person name="Lundell T."/>
            <person name="Martin R."/>
            <person name="McLaughlin D.J."/>
            <person name="Morgenstern I."/>
            <person name="Morin E."/>
            <person name="Murat C."/>
            <person name="Nagy L.G."/>
            <person name="Nolan M."/>
            <person name="Ohm R.A."/>
            <person name="Patyshakuliyeva A."/>
            <person name="Rokas A."/>
            <person name="Ruiz-Duenas F.J."/>
            <person name="Sabat G."/>
            <person name="Salamov A."/>
            <person name="Samejima M."/>
            <person name="Schmutz J."/>
            <person name="Slot J.C."/>
            <person name="St John F."/>
            <person name="Stenlid J."/>
            <person name="Sun H."/>
            <person name="Sun S."/>
            <person name="Syed K."/>
            <person name="Tsang A."/>
            <person name="Wiebenga A."/>
            <person name="Young D."/>
            <person name="Pisabarro A."/>
            <person name="Eastwood D.C."/>
            <person name="Martin F."/>
            <person name="Cullen D."/>
            <person name="Grigoriev I.V."/>
            <person name="Hibbett D.S."/>
        </authorList>
    </citation>
    <scope>NUCLEOTIDE SEQUENCE [LARGE SCALE GENOMIC DNA]</scope>
    <source>
        <strain evidence="2">HHB-11173 SS5</strain>
    </source>
</reference>
<protein>
    <submittedName>
        <fullName evidence="1">Uncharacterized protein</fullName>
    </submittedName>
</protein>
<dbReference type="Proteomes" id="UP000054196">
    <property type="component" value="Unassembled WGS sequence"/>
</dbReference>
<gene>
    <name evidence="1" type="ORF">PUNSTDRAFT_138229</name>
</gene>
<dbReference type="HOGENOM" id="CLU_1185540_0_0_1"/>
<sequence length="234" mass="26695">MAYAAWLTPPCGLEPTQGEGQFATPSYISDGEIRKSAYASWFDKPYEDLVPTVGKGDIALPEDTCADAFVEAAAEQAMWEPPSPGSNHEPRSPWFLCWRDRRTEARDFLRYLVYPNSAVSFCEEALLDFHMTNFHRLRLLCAVDMRVYIRHVLVLGGVTMRDLKDGPEFPIRAFRMYYHRWSGTMVDVDEATGMLTRRMSLPFLFHSEDRLNRKGLGKGFLYRGDDSATTGSEE</sequence>
<dbReference type="KEGG" id="psq:PUNSTDRAFT_138229"/>
<name>R7S551_PUNST</name>
<evidence type="ECO:0000313" key="2">
    <source>
        <dbReference type="Proteomes" id="UP000054196"/>
    </source>
</evidence>
<evidence type="ECO:0000313" key="1">
    <source>
        <dbReference type="EMBL" id="EIN05049.1"/>
    </source>
</evidence>
<accession>R7S551</accession>
<dbReference type="AlphaFoldDB" id="R7S551"/>
<dbReference type="EMBL" id="JH687552">
    <property type="protein sequence ID" value="EIN05049.1"/>
    <property type="molecule type" value="Genomic_DNA"/>
</dbReference>
<proteinExistence type="predicted"/>